<dbReference type="Proteomes" id="UP000076154">
    <property type="component" value="Unassembled WGS sequence"/>
</dbReference>
<protein>
    <submittedName>
        <fullName evidence="2">Uncharacterized protein</fullName>
    </submittedName>
</protein>
<sequence length="633" mass="66972">MPKRVIPAHRTASITSRNSPHPVRLQPQPVLTQLNTLNLRTQSPALDLLESVTTDDGDDGDTIPIPVPVPRRQTQATSSVSSPVPTFPPRSPLIEVRSPHSYGYSHVSPRSPPMPAWTPSMVRPAPPFTQVVSRSAPTRFPPSTTIMPTTSSQSSNRRFAAPLPFTRIEKESVALPIVDLGTAGRSGGLLNRMGGDAERREKGEGRRGDERELPLFALHWNQRLPPGVGLPSPTEVLHVRSSDLLAEEAESGTVVHAAVLPPPHERRRGTRRVEGDVEATPLIGIAFDTGTFLVYSLKTHRVVRRVEVVDRGSRIKGFEANERFIVVGTINPPSLYILSSNSLDTIHVIGQDISKSNNDLAVECAVIDAINWVKARMESMSVAFGGDASMDNDSNEQRIELTKVLPYFSPPTLALSTSGSAGGLTTSTAVSMLSSAFAGALSGLTSSSGPTALSHRPAYGEHSAYDDDTSYDDSTTTTTNHPHTHTQSTLSPTVSSHTPPPHAPPPAHPPYPRACIPDRNAAVGLGMGSGVAGLPSTQAELGTAALRVGGSVLSGMRTLGGLAVSAARSRVGGAGGGEEGSASRGGGSGSGAGRFLSRSAPEGVVAGAGWGRGREAEDRERERDRERRYSNTS</sequence>
<dbReference type="InParanoid" id="A0A369JUM4"/>
<feature type="compositionally biased region" description="Low complexity" evidence="1">
    <location>
        <begin position="472"/>
        <end position="497"/>
    </location>
</feature>
<feature type="region of interest" description="Disordered" evidence="1">
    <location>
        <begin position="1"/>
        <end position="25"/>
    </location>
</feature>
<feature type="region of interest" description="Disordered" evidence="1">
    <location>
        <begin position="189"/>
        <end position="208"/>
    </location>
</feature>
<feature type="compositionally biased region" description="Gly residues" evidence="1">
    <location>
        <begin position="572"/>
        <end position="592"/>
    </location>
</feature>
<feature type="compositionally biased region" description="Pro residues" evidence="1">
    <location>
        <begin position="498"/>
        <end position="512"/>
    </location>
</feature>
<accession>A0A369JUM4</accession>
<feature type="compositionally biased region" description="Basic and acidic residues" evidence="1">
    <location>
        <begin position="612"/>
        <end position="633"/>
    </location>
</feature>
<keyword evidence="3" id="KW-1185">Reference proteome</keyword>
<feature type="compositionally biased region" description="Basic and acidic residues" evidence="1">
    <location>
        <begin position="195"/>
        <end position="208"/>
    </location>
</feature>
<feature type="region of interest" description="Disordered" evidence="1">
    <location>
        <begin position="570"/>
        <end position="633"/>
    </location>
</feature>
<feature type="region of interest" description="Disordered" evidence="1">
    <location>
        <begin position="51"/>
        <end position="91"/>
    </location>
</feature>
<evidence type="ECO:0000313" key="3">
    <source>
        <dbReference type="Proteomes" id="UP000076154"/>
    </source>
</evidence>
<organism evidence="2 3">
    <name type="scientific">Hypsizygus marmoreus</name>
    <name type="common">White beech mushroom</name>
    <name type="synonym">Agaricus marmoreus</name>
    <dbReference type="NCBI Taxonomy" id="39966"/>
    <lineage>
        <taxon>Eukaryota</taxon>
        <taxon>Fungi</taxon>
        <taxon>Dikarya</taxon>
        <taxon>Basidiomycota</taxon>
        <taxon>Agaricomycotina</taxon>
        <taxon>Agaricomycetes</taxon>
        <taxon>Agaricomycetidae</taxon>
        <taxon>Agaricales</taxon>
        <taxon>Tricholomatineae</taxon>
        <taxon>Lyophyllaceae</taxon>
        <taxon>Hypsizygus</taxon>
    </lineage>
</organism>
<proteinExistence type="predicted"/>
<dbReference type="EMBL" id="LUEZ02000048">
    <property type="protein sequence ID" value="RDB23034.1"/>
    <property type="molecule type" value="Genomic_DNA"/>
</dbReference>
<gene>
    <name evidence="2" type="ORF">Hypma_009839</name>
</gene>
<feature type="region of interest" description="Disordered" evidence="1">
    <location>
        <begin position="135"/>
        <end position="157"/>
    </location>
</feature>
<dbReference type="OrthoDB" id="25778at2759"/>
<evidence type="ECO:0000256" key="1">
    <source>
        <dbReference type="SAM" id="MobiDB-lite"/>
    </source>
</evidence>
<feature type="compositionally biased region" description="Low complexity" evidence="1">
    <location>
        <begin position="141"/>
        <end position="155"/>
    </location>
</feature>
<name>A0A369JUM4_HYPMA</name>
<dbReference type="AlphaFoldDB" id="A0A369JUM4"/>
<reference evidence="2" key="1">
    <citation type="submission" date="2018-04" db="EMBL/GenBank/DDBJ databases">
        <title>Whole genome sequencing of Hypsizygus marmoreus.</title>
        <authorList>
            <person name="Choi I.-G."/>
            <person name="Min B."/>
            <person name="Kim J.-G."/>
            <person name="Kim S."/>
            <person name="Oh Y.-L."/>
            <person name="Kong W.-S."/>
            <person name="Park H."/>
            <person name="Jeong J."/>
            <person name="Song E.-S."/>
        </authorList>
    </citation>
    <scope>NUCLEOTIDE SEQUENCE [LARGE SCALE GENOMIC DNA]</scope>
    <source>
        <strain evidence="2">51987-8</strain>
    </source>
</reference>
<comment type="caution">
    <text evidence="2">The sequence shown here is derived from an EMBL/GenBank/DDBJ whole genome shotgun (WGS) entry which is preliminary data.</text>
</comment>
<evidence type="ECO:0000313" key="2">
    <source>
        <dbReference type="EMBL" id="RDB23034.1"/>
    </source>
</evidence>
<feature type="region of interest" description="Disordered" evidence="1">
    <location>
        <begin position="448"/>
        <end position="515"/>
    </location>
</feature>